<name>A0A3D9S1Y4_9BACL</name>
<protein>
    <recommendedName>
        <fullName evidence="3">Mor transcription activator family protein</fullName>
    </recommendedName>
</protein>
<dbReference type="SUPFAM" id="SSF46689">
    <property type="entry name" value="Homeodomain-like"/>
    <property type="match status" value="1"/>
</dbReference>
<dbReference type="EMBL" id="QTTN01000010">
    <property type="protein sequence ID" value="REE86464.1"/>
    <property type="molecule type" value="Genomic_DNA"/>
</dbReference>
<evidence type="ECO:0008006" key="3">
    <source>
        <dbReference type="Google" id="ProtNLM"/>
    </source>
</evidence>
<dbReference type="OrthoDB" id="9800398at2"/>
<evidence type="ECO:0000313" key="2">
    <source>
        <dbReference type="Proteomes" id="UP000256304"/>
    </source>
</evidence>
<gene>
    <name evidence="1" type="ORF">A8990_11073</name>
</gene>
<comment type="caution">
    <text evidence="1">The sequence shown here is derived from an EMBL/GenBank/DDBJ whole genome shotgun (WGS) entry which is preliminary data.</text>
</comment>
<keyword evidence="2" id="KW-1185">Reference proteome</keyword>
<dbReference type="NCBIfam" id="NF040785">
    <property type="entry name" value="CD3324_fam"/>
    <property type="match status" value="1"/>
</dbReference>
<proteinExistence type="predicted"/>
<sequence length="97" mass="11000">MKKYRNAYVIFPSELLKEIQKYVSGGMVYIPAPEGTRKQWGENSGGKRMLSLRNEEIRCHFASGMTIDELCSQYCLSSDSIKKIVYNRSKPAKAASD</sequence>
<dbReference type="AlphaFoldDB" id="A0A3D9S1Y4"/>
<dbReference type="Proteomes" id="UP000256304">
    <property type="component" value="Unassembled WGS sequence"/>
</dbReference>
<organism evidence="1 2">
    <name type="scientific">Paenibacillus taihuensis</name>
    <dbReference type="NCBI Taxonomy" id="1156355"/>
    <lineage>
        <taxon>Bacteria</taxon>
        <taxon>Bacillati</taxon>
        <taxon>Bacillota</taxon>
        <taxon>Bacilli</taxon>
        <taxon>Bacillales</taxon>
        <taxon>Paenibacillaceae</taxon>
        <taxon>Paenibacillus</taxon>
    </lineage>
</organism>
<dbReference type="InterPro" id="IPR009057">
    <property type="entry name" value="Homeodomain-like_sf"/>
</dbReference>
<reference evidence="1 2" key="1">
    <citation type="submission" date="2018-08" db="EMBL/GenBank/DDBJ databases">
        <title>Genomic Encyclopedia of Type Strains, Phase III (KMG-III): the genomes of soil and plant-associated and newly described type strains.</title>
        <authorList>
            <person name="Whitman W."/>
        </authorList>
    </citation>
    <scope>NUCLEOTIDE SEQUENCE [LARGE SCALE GENOMIC DNA]</scope>
    <source>
        <strain evidence="1 2">CGMCC 1.10966</strain>
    </source>
</reference>
<accession>A0A3D9S1Y4</accession>
<evidence type="ECO:0000313" key="1">
    <source>
        <dbReference type="EMBL" id="REE86464.1"/>
    </source>
</evidence>
<dbReference type="InterPro" id="IPR049739">
    <property type="entry name" value="YraL-like"/>
</dbReference>